<dbReference type="InterPro" id="IPR053146">
    <property type="entry name" value="QDO-like"/>
</dbReference>
<evidence type="ECO:0000259" key="1">
    <source>
        <dbReference type="Pfam" id="PF07883"/>
    </source>
</evidence>
<dbReference type="EMBL" id="JBHSMQ010000002">
    <property type="protein sequence ID" value="MFC5454839.1"/>
    <property type="molecule type" value="Genomic_DNA"/>
</dbReference>
<proteinExistence type="predicted"/>
<feature type="domain" description="Cupin type-2" evidence="1">
    <location>
        <begin position="44"/>
        <end position="111"/>
    </location>
</feature>
<dbReference type="InterPro" id="IPR013096">
    <property type="entry name" value="Cupin_2"/>
</dbReference>
<dbReference type="RefSeq" id="WP_377165331.1">
    <property type="nucleotide sequence ID" value="NZ_JBHSMQ010000002.1"/>
</dbReference>
<dbReference type="PANTHER" id="PTHR36440:SF1">
    <property type="entry name" value="PUTATIVE (AFU_ORTHOLOGUE AFUA_8G07350)-RELATED"/>
    <property type="match status" value="1"/>
</dbReference>
<organism evidence="2 3">
    <name type="scientific">Prosthecobacter fluviatilis</name>
    <dbReference type="NCBI Taxonomy" id="445931"/>
    <lineage>
        <taxon>Bacteria</taxon>
        <taxon>Pseudomonadati</taxon>
        <taxon>Verrucomicrobiota</taxon>
        <taxon>Verrucomicrobiia</taxon>
        <taxon>Verrucomicrobiales</taxon>
        <taxon>Verrucomicrobiaceae</taxon>
        <taxon>Prosthecobacter</taxon>
    </lineage>
</organism>
<accession>A0ABW0KN37</accession>
<dbReference type="Proteomes" id="UP001596052">
    <property type="component" value="Unassembled WGS sequence"/>
</dbReference>
<dbReference type="Gene3D" id="2.60.120.10">
    <property type="entry name" value="Jelly Rolls"/>
    <property type="match status" value="1"/>
</dbReference>
<dbReference type="InterPro" id="IPR014710">
    <property type="entry name" value="RmlC-like_jellyroll"/>
</dbReference>
<gene>
    <name evidence="2" type="ORF">ACFQDI_08250</name>
</gene>
<reference evidence="3" key="1">
    <citation type="journal article" date="2019" name="Int. J. Syst. Evol. Microbiol.">
        <title>The Global Catalogue of Microorganisms (GCM) 10K type strain sequencing project: providing services to taxonomists for standard genome sequencing and annotation.</title>
        <authorList>
            <consortium name="The Broad Institute Genomics Platform"/>
            <consortium name="The Broad Institute Genome Sequencing Center for Infectious Disease"/>
            <person name="Wu L."/>
            <person name="Ma J."/>
        </authorList>
    </citation>
    <scope>NUCLEOTIDE SEQUENCE [LARGE SCALE GENOMIC DNA]</scope>
    <source>
        <strain evidence="3">CGMCC 4.1469</strain>
    </source>
</reference>
<dbReference type="Pfam" id="PF07883">
    <property type="entry name" value="Cupin_2"/>
    <property type="match status" value="1"/>
</dbReference>
<name>A0ABW0KN37_9BACT</name>
<dbReference type="PANTHER" id="PTHR36440">
    <property type="entry name" value="PUTATIVE (AFU_ORTHOLOGUE AFUA_8G07350)-RELATED"/>
    <property type="match status" value="1"/>
</dbReference>
<sequence length="152" mass="16466">MSTVNDAVPVITQPGQGRGMAVFGDEVEFVITGAQSGGRFTQWIETTHPGGGPPPHYHTREDENFYVIEGSAEFFQDGQWTAVVPGTAVFMPKGTVHAFRNAGQTPLKMLITTVPSGFENFFDRCAVEFAKEGGPDMGRLVEIAGEHGIFFV</sequence>
<protein>
    <submittedName>
        <fullName evidence="2">Cupin domain-containing protein</fullName>
    </submittedName>
</protein>
<comment type="caution">
    <text evidence="2">The sequence shown here is derived from an EMBL/GenBank/DDBJ whole genome shotgun (WGS) entry which is preliminary data.</text>
</comment>
<evidence type="ECO:0000313" key="2">
    <source>
        <dbReference type="EMBL" id="MFC5454839.1"/>
    </source>
</evidence>
<dbReference type="InterPro" id="IPR011051">
    <property type="entry name" value="RmlC_Cupin_sf"/>
</dbReference>
<keyword evidence="3" id="KW-1185">Reference proteome</keyword>
<evidence type="ECO:0000313" key="3">
    <source>
        <dbReference type="Proteomes" id="UP001596052"/>
    </source>
</evidence>
<dbReference type="SUPFAM" id="SSF51182">
    <property type="entry name" value="RmlC-like cupins"/>
    <property type="match status" value="1"/>
</dbReference>